<sequence>MRYGIFNTDSYAARIYVYEADLPGIIHNRMLYYKGNYGFIYISFKPIDMLKVGLKYSVVNRDTLLLKKLGCQIDLRL</sequence>
<name>X1F9T9_9ZZZZ</name>
<organism evidence="1">
    <name type="scientific">marine sediment metagenome</name>
    <dbReference type="NCBI Taxonomy" id="412755"/>
    <lineage>
        <taxon>unclassified sequences</taxon>
        <taxon>metagenomes</taxon>
        <taxon>ecological metagenomes</taxon>
    </lineage>
</organism>
<reference evidence="1" key="1">
    <citation type="journal article" date="2014" name="Front. Microbiol.">
        <title>High frequency of phylogenetically diverse reductive dehalogenase-homologous genes in deep subseafloor sedimentary metagenomes.</title>
        <authorList>
            <person name="Kawai M."/>
            <person name="Futagami T."/>
            <person name="Toyoda A."/>
            <person name="Takaki Y."/>
            <person name="Nishi S."/>
            <person name="Hori S."/>
            <person name="Arai W."/>
            <person name="Tsubouchi T."/>
            <person name="Morono Y."/>
            <person name="Uchiyama I."/>
            <person name="Ito T."/>
            <person name="Fujiyama A."/>
            <person name="Inagaki F."/>
            <person name="Takami H."/>
        </authorList>
    </citation>
    <scope>NUCLEOTIDE SEQUENCE</scope>
    <source>
        <strain evidence="1">Expedition CK06-06</strain>
    </source>
</reference>
<evidence type="ECO:0000313" key="1">
    <source>
        <dbReference type="EMBL" id="GAH42406.1"/>
    </source>
</evidence>
<accession>X1F9T9</accession>
<comment type="caution">
    <text evidence="1">The sequence shown here is derived from an EMBL/GenBank/DDBJ whole genome shotgun (WGS) entry which is preliminary data.</text>
</comment>
<protein>
    <submittedName>
        <fullName evidence="1">Uncharacterized protein</fullName>
    </submittedName>
</protein>
<proteinExistence type="predicted"/>
<dbReference type="EMBL" id="BARU01011198">
    <property type="protein sequence ID" value="GAH42406.1"/>
    <property type="molecule type" value="Genomic_DNA"/>
</dbReference>
<gene>
    <name evidence="1" type="ORF">S03H2_21098</name>
</gene>
<dbReference type="AlphaFoldDB" id="X1F9T9"/>